<gene>
    <name evidence="1" type="ORF">DLNHIDIE_03548</name>
</gene>
<dbReference type="AlphaFoldDB" id="A0A543PYL3"/>
<dbReference type="RefSeq" id="WP_210434870.1">
    <property type="nucleotide sequence ID" value="NZ_SZUV01000017.1"/>
</dbReference>
<evidence type="ECO:0000313" key="1">
    <source>
        <dbReference type="EMBL" id="TQN49130.1"/>
    </source>
</evidence>
<dbReference type="Proteomes" id="UP000315403">
    <property type="component" value="Unassembled WGS sequence"/>
</dbReference>
<proteinExistence type="predicted"/>
<name>A0A543PYL3_ACITH</name>
<dbReference type="EMBL" id="SZUV01000017">
    <property type="protein sequence ID" value="TQN49130.1"/>
    <property type="molecule type" value="Genomic_DNA"/>
</dbReference>
<dbReference type="SUPFAM" id="SSF53098">
    <property type="entry name" value="Ribonuclease H-like"/>
    <property type="match status" value="1"/>
</dbReference>
<accession>A0A543PYL3</accession>
<dbReference type="InterPro" id="IPR036397">
    <property type="entry name" value="RNaseH_sf"/>
</dbReference>
<organism evidence="1 2">
    <name type="scientific">Acidithiobacillus thiooxidans ATCC 19377</name>
    <dbReference type="NCBI Taxonomy" id="637390"/>
    <lineage>
        <taxon>Bacteria</taxon>
        <taxon>Pseudomonadati</taxon>
        <taxon>Pseudomonadota</taxon>
        <taxon>Acidithiobacillia</taxon>
        <taxon>Acidithiobacillales</taxon>
        <taxon>Acidithiobacillaceae</taxon>
        <taxon>Acidithiobacillus</taxon>
    </lineage>
</organism>
<evidence type="ECO:0000313" key="2">
    <source>
        <dbReference type="Proteomes" id="UP000315403"/>
    </source>
</evidence>
<dbReference type="Gene3D" id="3.30.420.10">
    <property type="entry name" value="Ribonuclease H-like superfamily/Ribonuclease H"/>
    <property type="match status" value="1"/>
</dbReference>
<sequence length="198" mass="22357">MNENKETGFAPQCLSIDLEVGKADGHIHQLAGIRGDTGKTVTYRNGPLNEALSRLDALSVGAAFTLGHNIIAFDLPYLRAAKPNLQLLQLPVVDTLRLNPLAFPRNPYHHLVKHYQDGQLERGRLNDPELDARLTLTLFSDQREAFECLQKTNPRLLAAWHWLVTASKGHWSRIQKQSVSGWSRIIPACARKRPKRER</sequence>
<reference evidence="1 2" key="1">
    <citation type="submission" date="2019-03" db="EMBL/GenBank/DDBJ databases">
        <title>New insights into Acidothiobacillus thiooxidans sulfur metabolism through coupled gene expression, solution geochemistry, microscopy and spectroscopy analyses.</title>
        <authorList>
            <person name="Camacho D."/>
            <person name="Frazao R."/>
            <person name="Fouillen A."/>
            <person name="Nanci A."/>
            <person name="Lang B.F."/>
            <person name="Apte S.C."/>
            <person name="Baron C."/>
            <person name="Warren L.A."/>
        </authorList>
    </citation>
    <scope>NUCLEOTIDE SEQUENCE [LARGE SCALE GENOMIC DNA]</scope>
    <source>
        <strain evidence="1 2">ATCC 19377</strain>
    </source>
</reference>
<dbReference type="GO" id="GO:0003676">
    <property type="term" value="F:nucleic acid binding"/>
    <property type="evidence" value="ECO:0007669"/>
    <property type="project" value="InterPro"/>
</dbReference>
<comment type="caution">
    <text evidence="1">The sequence shown here is derived from an EMBL/GenBank/DDBJ whole genome shotgun (WGS) entry which is preliminary data.</text>
</comment>
<dbReference type="InterPro" id="IPR012337">
    <property type="entry name" value="RNaseH-like_sf"/>
</dbReference>
<protein>
    <submittedName>
        <fullName evidence="1">Uncharacterized protein</fullName>
    </submittedName>
</protein>